<keyword evidence="4" id="KW-0732">Signal</keyword>
<dbReference type="InterPro" id="IPR023232">
    <property type="entry name" value="Glyco_hydro_2_AS"/>
</dbReference>
<sequence length="810" mass="91688">MQKITTYSFAKLSVFISCLLVNFLAVNAQEKTSLDEGWKFHFGNSAHPEKDFDYGNTLLLHKSNVFETTIISPKFVDTAWSKINVPHDWVVALPFVKSSTHEMDSHGYKPVGGLYPETSIGWYRKHFTVDKSKSNKRFEIQFDGIYRNAAIWINGFYVGTNFSGYLGKSYDITDYMNFDTENVMVVRVDATQSEGWFYEGAGIYRHVWLNSTDKIFIPEGGLFVHSEVKGKNAIVNIETTVQNNTFNTSNSTIYAYITDRNGKFIAKTSEQKITLASAKNTIVKQKLNLNNAHLWSLENPYLYKVISVVKSENKIVHQTKTRFGIRTLKFDAQEGFFLNGKHLKIQGTNNHQDHAGIGSALPDYMQYYRIKLLKKMGSNAYRTSHHAPTPELLEACDSLGMLVLDEQRLLNSSPEYIDQFERLIRRDRNHPSVFLWSIGNEEGGIQKTEYGKKIAQSLLAIQKDLDPFRTSTYAADMGNEFKGVNEVIPIRGFNYREYAVADYHRDHPNQPLLGTEMGSTVTTRGIYEKDSIRAYVPDQDITAPWWASKAETWWKLAAENDYWLGGFVWTGFDYRGEPTPYQWPNINSHFGIMDVCGFPKNIYYYYQSWWTNEDVLHISPHWNWPEKLGEPIDVWVNSNADGVELFLNGKSLGKKAMPRNSHLQWQVNYEPGTLEAIGYKKGKKITSKIETTGQVLIVVLSPDKNLLTADGKDATVINISLTDEKGREVPNANNMISFYLSGDAKIIGVGNGDPSSHEPDQCKVGAWQRSAFNGKCQVIIQAGKSVGSIKLEAKSNGLQSGSAIINLVKS</sequence>
<dbReference type="RefSeq" id="WP_116724775.1">
    <property type="nucleotide sequence ID" value="NZ_QCZI01000008.1"/>
</dbReference>
<dbReference type="InterPro" id="IPR032311">
    <property type="entry name" value="DUF4982"/>
</dbReference>
<dbReference type="InterPro" id="IPR040605">
    <property type="entry name" value="Glyco_hydro2_dom5"/>
</dbReference>
<evidence type="ECO:0000313" key="11">
    <source>
        <dbReference type="Proteomes" id="UP000245449"/>
    </source>
</evidence>
<dbReference type="PANTHER" id="PTHR42732:SF1">
    <property type="entry name" value="BETA-MANNOSIDASE"/>
    <property type="match status" value="1"/>
</dbReference>
<name>A0A2U1JJ18_9FLAO</name>
<dbReference type="AlphaFoldDB" id="A0A2U1JJ18"/>
<dbReference type="Pfam" id="PF00703">
    <property type="entry name" value="Glyco_hydro_2"/>
    <property type="match status" value="1"/>
</dbReference>
<evidence type="ECO:0000259" key="5">
    <source>
        <dbReference type="Pfam" id="PF00703"/>
    </source>
</evidence>
<feature type="domain" description="DUF4982" evidence="8">
    <location>
        <begin position="629"/>
        <end position="685"/>
    </location>
</feature>
<evidence type="ECO:0000256" key="4">
    <source>
        <dbReference type="SAM" id="SignalP"/>
    </source>
</evidence>
<gene>
    <name evidence="10" type="ORF">DB895_07625</name>
</gene>
<dbReference type="InterPro" id="IPR006103">
    <property type="entry name" value="Glyco_hydro_2_cat"/>
</dbReference>
<accession>A0A2U1JJ18</accession>
<dbReference type="PANTHER" id="PTHR42732">
    <property type="entry name" value="BETA-GALACTOSIDASE"/>
    <property type="match status" value="1"/>
</dbReference>
<proteinExistence type="inferred from homology"/>
<feature type="chain" id="PRO_5015409044" evidence="4">
    <location>
        <begin position="29"/>
        <end position="810"/>
    </location>
</feature>
<dbReference type="InterPro" id="IPR048230">
    <property type="entry name" value="GalA-like"/>
</dbReference>
<dbReference type="GO" id="GO:0005975">
    <property type="term" value="P:carbohydrate metabolic process"/>
    <property type="evidence" value="ECO:0007669"/>
    <property type="project" value="InterPro"/>
</dbReference>
<dbReference type="InterPro" id="IPR008979">
    <property type="entry name" value="Galactose-bd-like_sf"/>
</dbReference>
<dbReference type="InterPro" id="IPR006101">
    <property type="entry name" value="Glyco_hydro_2"/>
</dbReference>
<dbReference type="GO" id="GO:0004553">
    <property type="term" value="F:hydrolase activity, hydrolyzing O-glycosyl compounds"/>
    <property type="evidence" value="ECO:0007669"/>
    <property type="project" value="InterPro"/>
</dbReference>
<dbReference type="EMBL" id="QCZI01000008">
    <property type="protein sequence ID" value="PWA05170.1"/>
    <property type="molecule type" value="Genomic_DNA"/>
</dbReference>
<feature type="domain" description="Glycoside hydrolase family 2" evidence="9">
    <location>
        <begin position="699"/>
        <end position="802"/>
    </location>
</feature>
<dbReference type="Pfam" id="PF18565">
    <property type="entry name" value="Glyco_hydro2_C5"/>
    <property type="match status" value="1"/>
</dbReference>
<dbReference type="Gene3D" id="2.60.40.10">
    <property type="entry name" value="Immunoglobulins"/>
    <property type="match status" value="3"/>
</dbReference>
<protein>
    <submittedName>
        <fullName evidence="10">Glycoside hydrolase family 2</fullName>
    </submittedName>
</protein>
<dbReference type="Gene3D" id="2.60.120.260">
    <property type="entry name" value="Galactose-binding domain-like"/>
    <property type="match status" value="1"/>
</dbReference>
<evidence type="ECO:0000259" key="8">
    <source>
        <dbReference type="Pfam" id="PF16355"/>
    </source>
</evidence>
<dbReference type="InterPro" id="IPR006104">
    <property type="entry name" value="Glyco_hydro_2_N"/>
</dbReference>
<dbReference type="PROSITE" id="PS00608">
    <property type="entry name" value="GLYCOSYL_HYDROL_F2_2"/>
    <property type="match status" value="1"/>
</dbReference>
<evidence type="ECO:0000256" key="3">
    <source>
        <dbReference type="ARBA" id="ARBA00023295"/>
    </source>
</evidence>
<comment type="similarity">
    <text evidence="1">Belongs to the glycosyl hydrolase 2 family.</text>
</comment>
<dbReference type="Pfam" id="PF02837">
    <property type="entry name" value="Glyco_hydro_2_N"/>
    <property type="match status" value="1"/>
</dbReference>
<evidence type="ECO:0000256" key="2">
    <source>
        <dbReference type="ARBA" id="ARBA00022801"/>
    </source>
</evidence>
<dbReference type="NCBIfam" id="NF041462">
    <property type="entry name" value="GalA"/>
    <property type="match status" value="1"/>
</dbReference>
<organism evidence="10 11">
    <name type="scientific">Flavobacterium psychrotolerans</name>
    <dbReference type="NCBI Taxonomy" id="2169410"/>
    <lineage>
        <taxon>Bacteria</taxon>
        <taxon>Pseudomonadati</taxon>
        <taxon>Bacteroidota</taxon>
        <taxon>Flavobacteriia</taxon>
        <taxon>Flavobacteriales</taxon>
        <taxon>Flavobacteriaceae</taxon>
        <taxon>Flavobacterium</taxon>
    </lineage>
</organism>
<dbReference type="Pfam" id="PF02836">
    <property type="entry name" value="Glyco_hydro_2_C"/>
    <property type="match status" value="2"/>
</dbReference>
<dbReference type="Proteomes" id="UP000245449">
    <property type="component" value="Unassembled WGS sequence"/>
</dbReference>
<keyword evidence="3" id="KW-0326">Glycosidase</keyword>
<dbReference type="InterPro" id="IPR036156">
    <property type="entry name" value="Beta-gal/glucu_dom_sf"/>
</dbReference>
<feature type="domain" description="Glycoside hydrolase family 2 catalytic" evidence="6">
    <location>
        <begin position="414"/>
        <end position="528"/>
    </location>
</feature>
<dbReference type="InterPro" id="IPR051913">
    <property type="entry name" value="GH2_Domain-Containing"/>
</dbReference>
<feature type="domain" description="Glycoside hydrolase family 2 immunoglobulin-like beta-sandwich" evidence="5">
    <location>
        <begin position="222"/>
        <end position="326"/>
    </location>
</feature>
<evidence type="ECO:0000259" key="7">
    <source>
        <dbReference type="Pfam" id="PF02837"/>
    </source>
</evidence>
<dbReference type="PRINTS" id="PR00132">
    <property type="entry name" value="GLHYDRLASE2"/>
</dbReference>
<dbReference type="SUPFAM" id="SSF49785">
    <property type="entry name" value="Galactose-binding domain-like"/>
    <property type="match status" value="1"/>
</dbReference>
<dbReference type="SUPFAM" id="SSF51445">
    <property type="entry name" value="(Trans)glycosidases"/>
    <property type="match status" value="1"/>
</dbReference>
<dbReference type="OrthoDB" id="9801077at2"/>
<dbReference type="InterPro" id="IPR006102">
    <property type="entry name" value="Ig-like_GH2"/>
</dbReference>
<feature type="domain" description="Glycoside hydrolase family 2 catalytic" evidence="6">
    <location>
        <begin position="334"/>
        <end position="409"/>
    </location>
</feature>
<evidence type="ECO:0000313" key="10">
    <source>
        <dbReference type="EMBL" id="PWA05170.1"/>
    </source>
</evidence>
<dbReference type="Gene3D" id="3.20.20.80">
    <property type="entry name" value="Glycosidases"/>
    <property type="match status" value="1"/>
</dbReference>
<dbReference type="InterPro" id="IPR013783">
    <property type="entry name" value="Ig-like_fold"/>
</dbReference>
<dbReference type="Pfam" id="PF16355">
    <property type="entry name" value="DUF4982"/>
    <property type="match status" value="1"/>
</dbReference>
<keyword evidence="2 10" id="KW-0378">Hydrolase</keyword>
<reference evidence="10 11" key="1">
    <citation type="submission" date="2018-04" db="EMBL/GenBank/DDBJ databases">
        <title>Flavobacterium sp. nov., isolated from glacier ice.</title>
        <authorList>
            <person name="Liu Q."/>
            <person name="Xin Y.-H."/>
        </authorList>
    </citation>
    <scope>NUCLEOTIDE SEQUENCE [LARGE SCALE GENOMIC DNA]</scope>
    <source>
        <strain evidence="10 11">RB1R5</strain>
    </source>
</reference>
<feature type="signal peptide" evidence="4">
    <location>
        <begin position="1"/>
        <end position="28"/>
    </location>
</feature>
<feature type="domain" description="Glycosyl hydrolases family 2 sugar binding" evidence="7">
    <location>
        <begin position="118"/>
        <end position="210"/>
    </location>
</feature>
<evidence type="ECO:0000259" key="9">
    <source>
        <dbReference type="Pfam" id="PF18565"/>
    </source>
</evidence>
<dbReference type="InterPro" id="IPR017853">
    <property type="entry name" value="GH"/>
</dbReference>
<evidence type="ECO:0000259" key="6">
    <source>
        <dbReference type="Pfam" id="PF02836"/>
    </source>
</evidence>
<dbReference type="SUPFAM" id="SSF49303">
    <property type="entry name" value="beta-Galactosidase/glucuronidase domain"/>
    <property type="match status" value="1"/>
</dbReference>
<keyword evidence="11" id="KW-1185">Reference proteome</keyword>
<comment type="caution">
    <text evidence="10">The sequence shown here is derived from an EMBL/GenBank/DDBJ whole genome shotgun (WGS) entry which is preliminary data.</text>
</comment>
<evidence type="ECO:0000256" key="1">
    <source>
        <dbReference type="ARBA" id="ARBA00007401"/>
    </source>
</evidence>